<accession>A0A178MVN0</accession>
<dbReference type="EMBL" id="LWQU01000127">
    <property type="protein sequence ID" value="OAN52949.1"/>
    <property type="molecule type" value="Genomic_DNA"/>
</dbReference>
<evidence type="ECO:0000259" key="4">
    <source>
        <dbReference type="PROSITE" id="PS50109"/>
    </source>
</evidence>
<comment type="catalytic activity">
    <reaction evidence="1">
        <text>ATP + protein L-histidine = ADP + protein N-phospho-L-histidine.</text>
        <dbReference type="EC" id="2.7.13.3"/>
    </reaction>
</comment>
<dbReference type="PANTHER" id="PTHR45569">
    <property type="entry name" value="SENSOR PROTEIN KDPD"/>
    <property type="match status" value="1"/>
</dbReference>
<keyword evidence="3" id="KW-0472">Membrane</keyword>
<reference evidence="5 6" key="1">
    <citation type="submission" date="2016-04" db="EMBL/GenBank/DDBJ databases">
        <title>Draft genome sequence of freshwater magnetotactic bacteria Magnetospirillum marisnigri SP-1 and Magnetospirillum moscoviense BB-1.</title>
        <authorList>
            <person name="Koziaeva V."/>
            <person name="Dziuba M.V."/>
            <person name="Ivanov T.M."/>
            <person name="Kuznetsov B."/>
            <person name="Grouzdev D.S."/>
        </authorList>
    </citation>
    <scope>NUCLEOTIDE SEQUENCE [LARGE SCALE GENOMIC DNA]</scope>
    <source>
        <strain evidence="5 6">BB-1</strain>
    </source>
</reference>
<dbReference type="GO" id="GO:0000155">
    <property type="term" value="F:phosphorelay sensor kinase activity"/>
    <property type="evidence" value="ECO:0007669"/>
    <property type="project" value="InterPro"/>
</dbReference>
<comment type="caution">
    <text evidence="5">The sequence shown here is derived from an EMBL/GenBank/DDBJ whole genome shotgun (WGS) entry which is preliminary data.</text>
</comment>
<dbReference type="STRING" id="1437059.A6A05_10340"/>
<dbReference type="Pfam" id="PF07695">
    <property type="entry name" value="7TMR-DISM_7TM"/>
    <property type="match status" value="1"/>
</dbReference>
<feature type="domain" description="Histidine kinase" evidence="4">
    <location>
        <begin position="434"/>
        <end position="651"/>
    </location>
</feature>
<feature type="transmembrane region" description="Helical" evidence="3">
    <location>
        <begin position="373"/>
        <end position="395"/>
    </location>
</feature>
<keyword evidence="3" id="KW-1133">Transmembrane helix</keyword>
<dbReference type="AlphaFoldDB" id="A0A178MVN0"/>
<dbReference type="Pfam" id="PF07696">
    <property type="entry name" value="7TMR-DISMED2"/>
    <property type="match status" value="1"/>
</dbReference>
<dbReference type="SMART" id="SM00387">
    <property type="entry name" value="HATPase_c"/>
    <property type="match status" value="1"/>
</dbReference>
<dbReference type="Gene3D" id="3.30.565.10">
    <property type="entry name" value="Histidine kinase-like ATPase, C-terminal domain"/>
    <property type="match status" value="1"/>
</dbReference>
<sequence>MLSCRRKALSVILQVLAILGLLAVLVDSAQASSPVMLDGRAGDVDGRGHMAIFRDPEGTRTLDEIIGIDTAGRFKPIPGNVGLGYTPDTIWLRMDLVLPEGAPERWLLEVMPSYLDHLDLYLLPPDGVRHGATAGDRLPFSARTEEYRNFLFPLHIPVGKSRLYLRVKSTSAMTVLPRFWQPSAFEHAVSGESALLGLYYGALLTVTFLNLIGFAINRQSIYLTYSGYVSLIGVHFFAIDGLLAQFALPDHPLIANQMLGATMGLGAIFGFRFYAQVLRLPGRFPWSDRVIWGMALLGGATAISAFTPYYSAFAPLLLLAMIASLLVFLKPLTSLWRNRDAESRLIALAYTFYAGLLFTTLTAALGLTEPTKLSLISSLGGSVIHFAILHSSLFLRAHRAQRDKLVAEAVAERALQEGSMEREIRIERERLLDMIGHEILTPVAVIDAANQTLRVLDTDTSPDREKRYDRIGGAVERLKAMLDLATHRQNLEADYSEPARHPINIKGLMQESVELLGPEGEKRVAVRSGTTLPSVQADERMLRFALLNLLDNAVKYSPRNSPIEVDVSPRFHDGRSGLCWSIVNDGAAIPRDIETTIFDKYVRGSEEAGQAGMGLGLYLTRYIFERHGGWVQLEENTKGRICFLAWLPTDTEQAGAKQEAGQCE</sequence>
<evidence type="ECO:0000313" key="5">
    <source>
        <dbReference type="EMBL" id="OAN52949.1"/>
    </source>
</evidence>
<name>A0A178MVN0_9PROT</name>
<dbReference type="InterPro" id="IPR011622">
    <property type="entry name" value="7TMR_DISM_rcpt_extracell_dom2"/>
</dbReference>
<dbReference type="SUPFAM" id="SSF55874">
    <property type="entry name" value="ATPase domain of HSP90 chaperone/DNA topoisomerase II/histidine kinase"/>
    <property type="match status" value="1"/>
</dbReference>
<feature type="transmembrane region" description="Helical" evidence="3">
    <location>
        <begin position="345"/>
        <end position="367"/>
    </location>
</feature>
<dbReference type="OrthoDB" id="9806130at2"/>
<dbReference type="InterPro" id="IPR005467">
    <property type="entry name" value="His_kinase_dom"/>
</dbReference>
<dbReference type="EC" id="2.7.13.3" evidence="2"/>
<dbReference type="Pfam" id="PF02518">
    <property type="entry name" value="HATPase_c"/>
    <property type="match status" value="1"/>
</dbReference>
<feature type="transmembrane region" description="Helical" evidence="3">
    <location>
        <begin position="254"/>
        <end position="274"/>
    </location>
</feature>
<gene>
    <name evidence="5" type="ORF">A6A05_10340</name>
</gene>
<proteinExistence type="predicted"/>
<dbReference type="PROSITE" id="PS50109">
    <property type="entry name" value="HIS_KIN"/>
    <property type="match status" value="1"/>
</dbReference>
<evidence type="ECO:0000256" key="2">
    <source>
        <dbReference type="ARBA" id="ARBA00012438"/>
    </source>
</evidence>
<dbReference type="InterPro" id="IPR003594">
    <property type="entry name" value="HATPase_dom"/>
</dbReference>
<feature type="transmembrane region" description="Helical" evidence="3">
    <location>
        <begin position="286"/>
        <end position="306"/>
    </location>
</feature>
<feature type="transmembrane region" description="Helical" evidence="3">
    <location>
        <begin position="228"/>
        <end position="248"/>
    </location>
</feature>
<dbReference type="CDD" id="cd00075">
    <property type="entry name" value="HATPase"/>
    <property type="match status" value="1"/>
</dbReference>
<dbReference type="Gene3D" id="2.60.40.2380">
    <property type="match status" value="1"/>
</dbReference>
<dbReference type="InterPro" id="IPR052023">
    <property type="entry name" value="Histidine_kinase_KdpD"/>
</dbReference>
<feature type="transmembrane region" description="Helical" evidence="3">
    <location>
        <begin position="312"/>
        <end position="333"/>
    </location>
</feature>
<evidence type="ECO:0000256" key="3">
    <source>
        <dbReference type="SAM" id="Phobius"/>
    </source>
</evidence>
<organism evidence="5 6">
    <name type="scientific">Magnetospirillum moscoviense</name>
    <dbReference type="NCBI Taxonomy" id="1437059"/>
    <lineage>
        <taxon>Bacteria</taxon>
        <taxon>Pseudomonadati</taxon>
        <taxon>Pseudomonadota</taxon>
        <taxon>Alphaproteobacteria</taxon>
        <taxon>Rhodospirillales</taxon>
        <taxon>Rhodospirillaceae</taxon>
        <taxon>Magnetospirillum</taxon>
    </lineage>
</organism>
<keyword evidence="6" id="KW-1185">Reference proteome</keyword>
<dbReference type="CDD" id="cd00082">
    <property type="entry name" value="HisKA"/>
    <property type="match status" value="1"/>
</dbReference>
<dbReference type="InterPro" id="IPR003661">
    <property type="entry name" value="HisK_dim/P_dom"/>
</dbReference>
<evidence type="ECO:0000256" key="1">
    <source>
        <dbReference type="ARBA" id="ARBA00000085"/>
    </source>
</evidence>
<dbReference type="PANTHER" id="PTHR45569:SF1">
    <property type="entry name" value="SENSOR PROTEIN KDPD"/>
    <property type="match status" value="1"/>
</dbReference>
<dbReference type="Proteomes" id="UP000078543">
    <property type="component" value="Unassembled WGS sequence"/>
</dbReference>
<evidence type="ECO:0000313" key="6">
    <source>
        <dbReference type="Proteomes" id="UP000078543"/>
    </source>
</evidence>
<dbReference type="InterPro" id="IPR036890">
    <property type="entry name" value="HATPase_C_sf"/>
</dbReference>
<protein>
    <recommendedName>
        <fullName evidence="2">histidine kinase</fullName>
        <ecNumber evidence="2">2.7.13.3</ecNumber>
    </recommendedName>
</protein>
<dbReference type="GO" id="GO:0005886">
    <property type="term" value="C:plasma membrane"/>
    <property type="evidence" value="ECO:0007669"/>
    <property type="project" value="TreeGrafter"/>
</dbReference>
<keyword evidence="3" id="KW-0812">Transmembrane</keyword>
<dbReference type="InterPro" id="IPR011623">
    <property type="entry name" value="7TMR_DISM_rcpt_extracell_dom1"/>
</dbReference>
<feature type="transmembrane region" description="Helical" evidence="3">
    <location>
        <begin position="197"/>
        <end position="216"/>
    </location>
</feature>